<keyword evidence="1" id="KW-0805">Transcription regulation</keyword>
<gene>
    <name evidence="5" type="ORF">HOP40_15980</name>
</gene>
<dbReference type="SUPFAM" id="SSF46894">
    <property type="entry name" value="C-terminal effector domain of the bipartite response regulators"/>
    <property type="match status" value="1"/>
</dbReference>
<protein>
    <recommendedName>
        <fullName evidence="4">HTH luxR-type domain-containing protein</fullName>
    </recommendedName>
</protein>
<sequence>MSRRLQLSERTVAHHLERIFGKLGVGSRAEAAATAEREGLALLP</sequence>
<dbReference type="AlphaFoldDB" id="A0A6M6JGJ8"/>
<proteinExistence type="predicted"/>
<dbReference type="InterPro" id="IPR016032">
    <property type="entry name" value="Sig_transdc_resp-reg_C-effctor"/>
</dbReference>
<dbReference type="EMBL" id="CP053564">
    <property type="protein sequence ID" value="QJY47124.1"/>
    <property type="molecule type" value="Genomic_DNA"/>
</dbReference>
<name>A0A6M6JGJ8_9PSEU</name>
<dbReference type="PANTHER" id="PTHR44688">
    <property type="entry name" value="DNA-BINDING TRANSCRIPTIONAL ACTIVATOR DEVR_DOSR"/>
    <property type="match status" value="1"/>
</dbReference>
<evidence type="ECO:0000256" key="2">
    <source>
        <dbReference type="ARBA" id="ARBA00023125"/>
    </source>
</evidence>
<keyword evidence="3" id="KW-0804">Transcription</keyword>
<evidence type="ECO:0000313" key="6">
    <source>
        <dbReference type="Proteomes" id="UP000505377"/>
    </source>
</evidence>
<dbReference type="Pfam" id="PF00196">
    <property type="entry name" value="GerE"/>
    <property type="match status" value="1"/>
</dbReference>
<evidence type="ECO:0000313" key="5">
    <source>
        <dbReference type="EMBL" id="QJY47124.1"/>
    </source>
</evidence>
<feature type="domain" description="HTH luxR-type" evidence="4">
    <location>
        <begin position="1"/>
        <end position="39"/>
    </location>
</feature>
<evidence type="ECO:0000256" key="3">
    <source>
        <dbReference type="ARBA" id="ARBA00023163"/>
    </source>
</evidence>
<organism evidence="5 6">
    <name type="scientific">Pseudonocardia broussonetiae</name>
    <dbReference type="NCBI Taxonomy" id="2736640"/>
    <lineage>
        <taxon>Bacteria</taxon>
        <taxon>Bacillati</taxon>
        <taxon>Actinomycetota</taxon>
        <taxon>Actinomycetes</taxon>
        <taxon>Pseudonocardiales</taxon>
        <taxon>Pseudonocardiaceae</taxon>
        <taxon>Pseudonocardia</taxon>
    </lineage>
</organism>
<dbReference type="Proteomes" id="UP000505377">
    <property type="component" value="Chromosome"/>
</dbReference>
<dbReference type="PROSITE" id="PS50043">
    <property type="entry name" value="HTH_LUXR_2"/>
    <property type="match status" value="1"/>
</dbReference>
<dbReference type="PANTHER" id="PTHR44688:SF16">
    <property type="entry name" value="DNA-BINDING TRANSCRIPTIONAL ACTIVATOR DEVR_DOSR"/>
    <property type="match status" value="1"/>
</dbReference>
<dbReference type="RefSeq" id="WP_172159362.1">
    <property type="nucleotide sequence ID" value="NZ_CP053564.1"/>
</dbReference>
<dbReference type="GO" id="GO:0006355">
    <property type="term" value="P:regulation of DNA-templated transcription"/>
    <property type="evidence" value="ECO:0007669"/>
    <property type="project" value="InterPro"/>
</dbReference>
<dbReference type="Gene3D" id="1.10.10.10">
    <property type="entry name" value="Winged helix-like DNA-binding domain superfamily/Winged helix DNA-binding domain"/>
    <property type="match status" value="1"/>
</dbReference>
<evidence type="ECO:0000256" key="1">
    <source>
        <dbReference type="ARBA" id="ARBA00023015"/>
    </source>
</evidence>
<keyword evidence="6" id="KW-1185">Reference proteome</keyword>
<dbReference type="InterPro" id="IPR000792">
    <property type="entry name" value="Tscrpt_reg_LuxR_C"/>
</dbReference>
<accession>A0A6M6JGJ8</accession>
<reference evidence="5 6" key="1">
    <citation type="submission" date="2020-05" db="EMBL/GenBank/DDBJ databases">
        <authorList>
            <person name="Mo P."/>
        </authorList>
    </citation>
    <scope>NUCLEOTIDE SEQUENCE [LARGE SCALE GENOMIC DNA]</scope>
    <source>
        <strain evidence="5 6">Gen01</strain>
    </source>
</reference>
<keyword evidence="2" id="KW-0238">DNA-binding</keyword>
<evidence type="ECO:0000259" key="4">
    <source>
        <dbReference type="PROSITE" id="PS50043"/>
    </source>
</evidence>
<dbReference type="GO" id="GO:0003677">
    <property type="term" value="F:DNA binding"/>
    <property type="evidence" value="ECO:0007669"/>
    <property type="project" value="UniProtKB-KW"/>
</dbReference>
<dbReference type="InterPro" id="IPR036388">
    <property type="entry name" value="WH-like_DNA-bd_sf"/>
</dbReference>
<dbReference type="KEGG" id="pbro:HOP40_15980"/>